<accession>A0A9P8EA72</accession>
<feature type="compositionally biased region" description="Basic and acidic residues" evidence="1">
    <location>
        <begin position="1"/>
        <end position="10"/>
    </location>
</feature>
<evidence type="ECO:0000313" key="2">
    <source>
        <dbReference type="EMBL" id="KAG9685486.1"/>
    </source>
</evidence>
<feature type="region of interest" description="Disordered" evidence="1">
    <location>
        <begin position="1"/>
        <end position="45"/>
    </location>
</feature>
<feature type="compositionally biased region" description="Basic and acidic residues" evidence="1">
    <location>
        <begin position="746"/>
        <end position="757"/>
    </location>
</feature>
<name>A0A9P8EA72_AURME</name>
<feature type="compositionally biased region" description="Basic and acidic residues" evidence="1">
    <location>
        <begin position="777"/>
        <end position="796"/>
    </location>
</feature>
<feature type="region of interest" description="Disordered" evidence="1">
    <location>
        <begin position="733"/>
        <end position="761"/>
    </location>
</feature>
<feature type="region of interest" description="Disordered" evidence="1">
    <location>
        <begin position="494"/>
        <end position="518"/>
    </location>
</feature>
<organism evidence="2 3">
    <name type="scientific">Aureobasidium melanogenum</name>
    <name type="common">Aureobasidium pullulans var. melanogenum</name>
    <dbReference type="NCBI Taxonomy" id="46634"/>
    <lineage>
        <taxon>Eukaryota</taxon>
        <taxon>Fungi</taxon>
        <taxon>Dikarya</taxon>
        <taxon>Ascomycota</taxon>
        <taxon>Pezizomycotina</taxon>
        <taxon>Dothideomycetes</taxon>
        <taxon>Dothideomycetidae</taxon>
        <taxon>Dothideales</taxon>
        <taxon>Saccotheciaceae</taxon>
        <taxon>Aureobasidium</taxon>
    </lineage>
</organism>
<gene>
    <name evidence="2" type="ORF">KCU76_g11671</name>
</gene>
<feature type="non-terminal residue" evidence="2">
    <location>
        <position position="1"/>
    </location>
</feature>
<dbReference type="AlphaFoldDB" id="A0A9P8EA72"/>
<feature type="region of interest" description="Disordered" evidence="1">
    <location>
        <begin position="777"/>
        <end position="808"/>
    </location>
</feature>
<dbReference type="EMBL" id="JAHFXF010000570">
    <property type="protein sequence ID" value="KAG9685486.1"/>
    <property type="molecule type" value="Genomic_DNA"/>
</dbReference>
<protein>
    <submittedName>
        <fullName evidence="2">Uncharacterized protein</fullName>
    </submittedName>
</protein>
<feature type="region of interest" description="Disordered" evidence="1">
    <location>
        <begin position="240"/>
        <end position="358"/>
    </location>
</feature>
<feature type="compositionally biased region" description="Polar residues" evidence="1">
    <location>
        <begin position="13"/>
        <end position="22"/>
    </location>
</feature>
<proteinExistence type="predicted"/>
<dbReference type="Proteomes" id="UP000779574">
    <property type="component" value="Unassembled WGS sequence"/>
</dbReference>
<evidence type="ECO:0000256" key="1">
    <source>
        <dbReference type="SAM" id="MobiDB-lite"/>
    </source>
</evidence>
<reference evidence="2" key="1">
    <citation type="journal article" date="2021" name="J Fungi (Basel)">
        <title>Virulence traits and population genomics of the black yeast Aureobasidium melanogenum.</title>
        <authorList>
            <person name="Cernosa A."/>
            <person name="Sun X."/>
            <person name="Gostincar C."/>
            <person name="Fang C."/>
            <person name="Gunde-Cimerman N."/>
            <person name="Song Z."/>
        </authorList>
    </citation>
    <scope>NUCLEOTIDE SEQUENCE</scope>
    <source>
        <strain evidence="2">EXF-9911</strain>
    </source>
</reference>
<dbReference type="OrthoDB" id="3900852at2759"/>
<reference evidence="2" key="2">
    <citation type="submission" date="2021-08" db="EMBL/GenBank/DDBJ databases">
        <authorList>
            <person name="Gostincar C."/>
            <person name="Sun X."/>
            <person name="Song Z."/>
            <person name="Gunde-Cimerman N."/>
        </authorList>
    </citation>
    <scope>NUCLEOTIDE SEQUENCE</scope>
    <source>
        <strain evidence="2">EXF-9911</strain>
    </source>
</reference>
<feature type="region of interest" description="Disordered" evidence="1">
    <location>
        <begin position="532"/>
        <end position="608"/>
    </location>
</feature>
<feature type="region of interest" description="Disordered" evidence="1">
    <location>
        <begin position="185"/>
        <end position="206"/>
    </location>
</feature>
<evidence type="ECO:0000313" key="3">
    <source>
        <dbReference type="Proteomes" id="UP000779574"/>
    </source>
</evidence>
<sequence>MSSIDSDSHLLEQPSTDSTDSGSALLEYLATESIDSETDLPEYPFNEEQRRYLRIVNQTTPLSDTIRAQALRPSRPPKRRYLSRLTSISESISESQYSGVTDYFEEARISRSQSITLPNPIQDYFVPTTNPFSLPGDKVKTRTKIYRGLARLFNQSSTSLAELSSATKEKFKDFKLARSKSTFNLPGLVSPPSSPSSSITTTLPSRSVGLPQATESWSLPTPYSESALLIHSTEILPTEPSSKWNRARRSLRAVPQRQEKLNGIKSPRTRSSSGHWSSSHRSTTDANGSPAASRLHAMSSSKASSSPQSSHNFDPITPPPPSLESPHVVKPVIPPSTPTGSSHLFTPVTAAASPKSKSAHNFKPVIINRSQSPNSQHNFKPVIINKSQSPESPHNFKPIIVDDLATPISPHTFTPIQATPSPSCNSFFKSRSNARADLNVNSGFSFCVPASAPVYTEPSPVAPEPPEADPSRPLPFKTRYQPYVPRPYVEDEEVTFPNGLDGDNPYKRPYGGGGRNDAYHLHERLTTAQLLVDPYAKLPKPPKKPKKESSANHYGGRSASQRESTRHVHRVINGESRETYEMDDLSPPTFESPNIAPETAPDDTPKPFVGTTATILQRVREDLRITHVKGYDPASNVYFYEQAYVPRFSKHSLRPSKRMFSIRNFLNRRLYGRPGDGTNLLLPHIPFEVKIPGVDKEDKAEPEAEPVIKKKENPFAGHRNFLDDEWKAQLKEAQDARKAQQKKRARELEKKRKEEKKARGHFYSFRQHLEEQKLARAKKNYEKDVEEEARKERMKAPEPSFPPDDFLNKPEPVERQDFAFAQNAYEKQRAIALKEARSGKKKVSFSDSVSDYTPRPVDLRHDFLHGHDSTDIDMGDNALSTDDSAMDLVPHFRSNSSFSSSLVPHCETANHPSLVVAVHPATYPADMAKNLLRCQKLLHYWKTGENQPEEADSEEVRQRNLRAENILVTDFLKKHESTPEKPIQPVATKSPRYIATKSLGISPPRLRTPDRYKSYNFEEAEQLVTPKSPQQCQFEEDQAATPRPYYLPSVEEVSDSEDEKHTTDLSNAFREFL</sequence>
<feature type="compositionally biased region" description="Low complexity" evidence="1">
    <location>
        <begin position="269"/>
        <end position="281"/>
    </location>
</feature>
<comment type="caution">
    <text evidence="2">The sequence shown here is derived from an EMBL/GenBank/DDBJ whole genome shotgun (WGS) entry which is preliminary data.</text>
</comment>
<feature type="compositionally biased region" description="Low complexity" evidence="1">
    <location>
        <begin position="299"/>
        <end position="310"/>
    </location>
</feature>